<dbReference type="PANTHER" id="PTHR43156:SF2">
    <property type="entry name" value="STAGE II SPORULATION PROTEIN E"/>
    <property type="match status" value="1"/>
</dbReference>
<dbReference type="InterPro" id="IPR001932">
    <property type="entry name" value="PPM-type_phosphatase-like_dom"/>
</dbReference>
<dbReference type="SMART" id="SM00331">
    <property type="entry name" value="PP2C_SIG"/>
    <property type="match status" value="1"/>
</dbReference>
<dbReference type="SUPFAM" id="SSF55781">
    <property type="entry name" value="GAF domain-like"/>
    <property type="match status" value="1"/>
</dbReference>
<keyword evidence="4" id="KW-1185">Reference proteome</keyword>
<reference evidence="3 4" key="1">
    <citation type="submission" date="2018-06" db="EMBL/GenBank/DDBJ databases">
        <title>The draft genome sequence of Crocinitomix sp. SM1701.</title>
        <authorList>
            <person name="Zhang X."/>
        </authorList>
    </citation>
    <scope>NUCLEOTIDE SEQUENCE [LARGE SCALE GENOMIC DNA]</scope>
    <source>
        <strain evidence="3 4">SM1701</strain>
    </source>
</reference>
<dbReference type="OrthoDB" id="9763484at2"/>
<accession>A0A2W1NER1</accession>
<dbReference type="SUPFAM" id="SSF81606">
    <property type="entry name" value="PP2C-like"/>
    <property type="match status" value="1"/>
</dbReference>
<dbReference type="AlphaFoldDB" id="A0A2W1NER1"/>
<dbReference type="Proteomes" id="UP000249248">
    <property type="component" value="Unassembled WGS sequence"/>
</dbReference>
<comment type="caution">
    <text evidence="3">The sequence shown here is derived from an EMBL/GenBank/DDBJ whole genome shotgun (WGS) entry which is preliminary data.</text>
</comment>
<keyword evidence="1" id="KW-0378">Hydrolase</keyword>
<dbReference type="RefSeq" id="WP_111062086.1">
    <property type="nucleotide sequence ID" value="NZ_JBHUCU010000002.1"/>
</dbReference>
<dbReference type="GO" id="GO:0016791">
    <property type="term" value="F:phosphatase activity"/>
    <property type="evidence" value="ECO:0007669"/>
    <property type="project" value="TreeGrafter"/>
</dbReference>
<evidence type="ECO:0000256" key="1">
    <source>
        <dbReference type="ARBA" id="ARBA00022801"/>
    </source>
</evidence>
<dbReference type="InterPro" id="IPR036457">
    <property type="entry name" value="PPM-type-like_dom_sf"/>
</dbReference>
<dbReference type="Gene3D" id="3.60.40.10">
    <property type="entry name" value="PPM-type phosphatase domain"/>
    <property type="match status" value="1"/>
</dbReference>
<dbReference type="EMBL" id="QKSB01000002">
    <property type="protein sequence ID" value="PZE17935.1"/>
    <property type="molecule type" value="Genomic_DNA"/>
</dbReference>
<name>A0A2W1NER1_9FLAO</name>
<evidence type="ECO:0000313" key="4">
    <source>
        <dbReference type="Proteomes" id="UP000249248"/>
    </source>
</evidence>
<proteinExistence type="predicted"/>
<dbReference type="Pfam" id="PF07228">
    <property type="entry name" value="SpoIIE"/>
    <property type="match status" value="1"/>
</dbReference>
<evidence type="ECO:0000259" key="2">
    <source>
        <dbReference type="SMART" id="SM00331"/>
    </source>
</evidence>
<protein>
    <recommendedName>
        <fullName evidence="2">PPM-type phosphatase domain-containing protein</fullName>
    </recommendedName>
</protein>
<feature type="domain" description="PPM-type phosphatase" evidence="2">
    <location>
        <begin position="195"/>
        <end position="412"/>
    </location>
</feature>
<dbReference type="PANTHER" id="PTHR43156">
    <property type="entry name" value="STAGE II SPORULATION PROTEIN E-RELATED"/>
    <property type="match status" value="1"/>
</dbReference>
<organism evidence="3 4">
    <name type="scientific">Putridiphycobacter roseus</name>
    <dbReference type="NCBI Taxonomy" id="2219161"/>
    <lineage>
        <taxon>Bacteria</taxon>
        <taxon>Pseudomonadati</taxon>
        <taxon>Bacteroidota</taxon>
        <taxon>Flavobacteriia</taxon>
        <taxon>Flavobacteriales</taxon>
        <taxon>Crocinitomicaceae</taxon>
        <taxon>Putridiphycobacter</taxon>
    </lineage>
</organism>
<gene>
    <name evidence="3" type="ORF">DNU06_04770</name>
</gene>
<evidence type="ECO:0000313" key="3">
    <source>
        <dbReference type="EMBL" id="PZE17935.1"/>
    </source>
</evidence>
<sequence>MTYISEKILLELEQKIDDKDFKLNSLLEITNSINSSKPLSEVLTIYHFILKEQLGLKKFILFNKEEDWKILLKVGIKGSIKELDIENDILKFKEITVIESSYKMYLNEFDVIVPVLHNGKCLAYLILGGLQEMKATEGSPLANLNFIQTLTNLIVVALENKRLFQENLKQEVVKKELEVASEMQKLLFPNNLPHTNKLDISAKYLPHNKVSGDYYDYIQINEDEFIICIADVSGKGISAAMLMANFQATLRTVFKYQRFDLEFLINELNKKVYKNANGEKFITFFIGQYHTKKRTLKYVNAGHNWPILINKKEQRFLNKGTIGLGMLPELPFLESEEIDISPNTTLLLYTDGVVELESENEEQFETDRLIKVVKNFYPLSMEDLNEIIFKKLDEWRGSKNYVDDTAILSCRIF</sequence>
<dbReference type="InterPro" id="IPR052016">
    <property type="entry name" value="Bact_Sigma-Reg"/>
</dbReference>